<dbReference type="Pfam" id="PF07690">
    <property type="entry name" value="MFS_1"/>
    <property type="match status" value="2"/>
</dbReference>
<feature type="transmembrane region" description="Helical" evidence="4">
    <location>
        <begin position="147"/>
        <end position="172"/>
    </location>
</feature>
<comment type="caution">
    <text evidence="6">The sequence shown here is derived from an EMBL/GenBank/DDBJ whole genome shotgun (WGS) entry which is preliminary data.</text>
</comment>
<dbReference type="GO" id="GO:0016020">
    <property type="term" value="C:membrane"/>
    <property type="evidence" value="ECO:0007669"/>
    <property type="project" value="InterPro"/>
</dbReference>
<keyword evidence="2 4" id="KW-1133">Transmembrane helix</keyword>
<feature type="transmembrane region" description="Helical" evidence="4">
    <location>
        <begin position="420"/>
        <end position="442"/>
    </location>
</feature>
<dbReference type="InterPro" id="IPR020846">
    <property type="entry name" value="MFS_dom"/>
</dbReference>
<proteinExistence type="predicted"/>
<keyword evidence="7" id="KW-1185">Reference proteome</keyword>
<dbReference type="NCBIfam" id="TIGR04259">
    <property type="entry name" value="oxa_formateAnti"/>
    <property type="match status" value="1"/>
</dbReference>
<dbReference type="SUPFAM" id="SSF103473">
    <property type="entry name" value="MFS general substrate transporter"/>
    <property type="match status" value="1"/>
</dbReference>
<dbReference type="PANTHER" id="PTHR11360:SF304">
    <property type="entry name" value="MFS DOMAIN-CONTAINING PROTEIN"/>
    <property type="match status" value="1"/>
</dbReference>
<dbReference type="GO" id="GO:0019531">
    <property type="term" value="F:oxalate transmembrane transporter activity"/>
    <property type="evidence" value="ECO:0007669"/>
    <property type="project" value="InterPro"/>
</dbReference>
<reference evidence="6 7" key="2">
    <citation type="submission" date="2019-02" db="EMBL/GenBank/DDBJ databases">
        <title>'Lichenibacterium ramalinii' gen. nov. sp. nov., 'Lichenibacterium minor' gen. nov. sp. nov.</title>
        <authorList>
            <person name="Pankratov T."/>
        </authorList>
    </citation>
    <scope>NUCLEOTIDE SEQUENCE [LARGE SCALE GENOMIC DNA]</scope>
    <source>
        <strain evidence="6 7">RmlP001</strain>
    </source>
</reference>
<dbReference type="AlphaFoldDB" id="A0A4Q2R8K3"/>
<organism evidence="6 7">
    <name type="scientific">Lichenibacterium ramalinae</name>
    <dbReference type="NCBI Taxonomy" id="2316527"/>
    <lineage>
        <taxon>Bacteria</taxon>
        <taxon>Pseudomonadati</taxon>
        <taxon>Pseudomonadota</taxon>
        <taxon>Alphaproteobacteria</taxon>
        <taxon>Hyphomicrobiales</taxon>
        <taxon>Lichenihabitantaceae</taxon>
        <taxon>Lichenibacterium</taxon>
    </lineage>
</organism>
<reference evidence="6 7" key="1">
    <citation type="submission" date="2018-09" db="EMBL/GenBank/DDBJ databases">
        <authorList>
            <person name="Grouzdev D.S."/>
            <person name="Krutkina M.S."/>
        </authorList>
    </citation>
    <scope>NUCLEOTIDE SEQUENCE [LARGE SCALE GENOMIC DNA]</scope>
    <source>
        <strain evidence="6 7">RmlP001</strain>
    </source>
</reference>
<feature type="transmembrane region" description="Helical" evidence="4">
    <location>
        <begin position="260"/>
        <end position="278"/>
    </location>
</feature>
<dbReference type="PANTHER" id="PTHR11360">
    <property type="entry name" value="MONOCARBOXYLATE TRANSPORTER"/>
    <property type="match status" value="1"/>
</dbReference>
<feature type="domain" description="Major facilitator superfamily (MFS) profile" evidence="5">
    <location>
        <begin position="55"/>
        <end position="446"/>
    </location>
</feature>
<evidence type="ECO:0000313" key="6">
    <source>
        <dbReference type="EMBL" id="RYB03049.1"/>
    </source>
</evidence>
<dbReference type="Gene3D" id="1.20.1250.20">
    <property type="entry name" value="MFS general substrate transporter like domains"/>
    <property type="match status" value="2"/>
</dbReference>
<dbReference type="Proteomes" id="UP000289411">
    <property type="component" value="Unassembled WGS sequence"/>
</dbReference>
<feature type="transmembrane region" description="Helical" evidence="4">
    <location>
        <begin position="179"/>
        <end position="199"/>
    </location>
</feature>
<dbReference type="EMBL" id="QYBC01000016">
    <property type="protein sequence ID" value="RYB03049.1"/>
    <property type="molecule type" value="Genomic_DNA"/>
</dbReference>
<feature type="transmembrane region" description="Helical" evidence="4">
    <location>
        <begin position="284"/>
        <end position="308"/>
    </location>
</feature>
<protein>
    <submittedName>
        <fullName evidence="6">Oxalate/formate MFS antiporter</fullName>
    </submittedName>
</protein>
<dbReference type="OrthoDB" id="9793415at2"/>
<feature type="transmembrane region" description="Helical" evidence="4">
    <location>
        <begin position="211"/>
        <end position="230"/>
    </location>
</feature>
<feature type="transmembrane region" description="Helical" evidence="4">
    <location>
        <begin position="355"/>
        <end position="375"/>
    </location>
</feature>
<feature type="transmembrane region" description="Helical" evidence="4">
    <location>
        <begin position="83"/>
        <end position="106"/>
    </location>
</feature>
<feature type="transmembrane region" description="Helical" evidence="4">
    <location>
        <begin position="118"/>
        <end position="141"/>
    </location>
</feature>
<feature type="transmembrane region" description="Helical" evidence="4">
    <location>
        <begin position="395"/>
        <end position="414"/>
    </location>
</feature>
<evidence type="ECO:0000313" key="7">
    <source>
        <dbReference type="Proteomes" id="UP000289411"/>
    </source>
</evidence>
<feature type="transmembrane region" description="Helical" evidence="4">
    <location>
        <begin position="332"/>
        <end position="349"/>
    </location>
</feature>
<evidence type="ECO:0000256" key="2">
    <source>
        <dbReference type="ARBA" id="ARBA00022989"/>
    </source>
</evidence>
<evidence type="ECO:0000256" key="4">
    <source>
        <dbReference type="SAM" id="Phobius"/>
    </source>
</evidence>
<sequence>MTGSGDASYRHAPGRRRLASGLHAISHLTPRNGTATLTTTILARDRTAPGATRWVQLGLGLLCMMTVSSPQYVWALFTKPMTAAFGAQAAALQVTITILIVLQTFFSPFQGYLVQRFGPALLIGLGAALTGLSWVLASFATSLAALYLTYGLIGGLGTGIVYVGVVGLVMGWFPDRRGFAAGIVAAGYGMGAIVTTFPIADTLARDGLRTALFRFGLVFAVVGVLAAAGLRRPPVAEAAPAASLSGVRDVATAAMLRHPVFWLMFVMMALMSTTGLMVTTQMGFFAADFGVTGATVLGLAALPLALTIDRFCNGLTRPVFGAISDRIGRENTMFIAFLLEALAMTAWLLTRGDPVLFVLLSGVVFLGWGEIFSLFPSTLTDTFGTRHATTNYGCLYIAQGVGSVLGGPMASLLHDGTGSWTAVFTVAICADVATALLAIALLKPLRRRMAGGASERSAPLPAR</sequence>
<keyword evidence="1 4" id="KW-0812">Transmembrane</keyword>
<feature type="transmembrane region" description="Helical" evidence="4">
    <location>
        <begin position="54"/>
        <end position="77"/>
    </location>
</feature>
<dbReference type="InterPro" id="IPR036259">
    <property type="entry name" value="MFS_trans_sf"/>
</dbReference>
<dbReference type="InterPro" id="IPR011701">
    <property type="entry name" value="MFS"/>
</dbReference>
<keyword evidence="3 4" id="KW-0472">Membrane</keyword>
<evidence type="ECO:0000256" key="3">
    <source>
        <dbReference type="ARBA" id="ARBA00023136"/>
    </source>
</evidence>
<dbReference type="CDD" id="cd17353">
    <property type="entry name" value="MFS_OFA_like"/>
    <property type="match status" value="1"/>
</dbReference>
<evidence type="ECO:0000256" key="1">
    <source>
        <dbReference type="ARBA" id="ARBA00022692"/>
    </source>
</evidence>
<name>A0A4Q2R8K3_9HYPH</name>
<dbReference type="InterPro" id="IPR026355">
    <property type="entry name" value="Oxa/Form_antiport"/>
</dbReference>
<evidence type="ECO:0000259" key="5">
    <source>
        <dbReference type="PROSITE" id="PS50850"/>
    </source>
</evidence>
<dbReference type="PROSITE" id="PS50850">
    <property type="entry name" value="MFS"/>
    <property type="match status" value="1"/>
</dbReference>
<gene>
    <name evidence="6" type="primary">oxlT</name>
    <name evidence="6" type="ORF">D3272_18435</name>
</gene>
<accession>A0A4Q2R8K3</accession>
<dbReference type="InterPro" id="IPR050327">
    <property type="entry name" value="Proton-linked_MCT"/>
</dbReference>